<keyword evidence="3" id="KW-0813">Transport</keyword>
<proteinExistence type="inferred from homology"/>
<dbReference type="InterPro" id="IPR006043">
    <property type="entry name" value="NCS2"/>
</dbReference>
<keyword evidence="5 7" id="KW-1133">Transmembrane helix</keyword>
<feature type="transmembrane region" description="Helical" evidence="7">
    <location>
        <begin position="20"/>
        <end position="41"/>
    </location>
</feature>
<dbReference type="AlphaFoldDB" id="A0A376DLZ9"/>
<reference evidence="9 11" key="2">
    <citation type="submission" date="2018-06" db="EMBL/GenBank/DDBJ databases">
        <authorList>
            <consortium name="Pathogen Informatics"/>
            <person name="Doyle S."/>
        </authorList>
    </citation>
    <scope>NUCLEOTIDE SEQUENCE [LARGE SCALE GENOMIC DNA]</scope>
    <source>
        <strain evidence="9 11">NCTC12121</strain>
    </source>
</reference>
<evidence type="ECO:0000256" key="3">
    <source>
        <dbReference type="ARBA" id="ARBA00022448"/>
    </source>
</evidence>
<gene>
    <name evidence="9" type="primary">ygfU_2</name>
    <name evidence="8" type="ORF">A9798_15115</name>
    <name evidence="9" type="ORF">NCTC12121_03172</name>
</gene>
<feature type="transmembrane region" description="Helical" evidence="7">
    <location>
        <begin position="381"/>
        <end position="399"/>
    </location>
</feature>
<evidence type="ECO:0000313" key="11">
    <source>
        <dbReference type="Proteomes" id="UP000255248"/>
    </source>
</evidence>
<evidence type="ECO:0000256" key="4">
    <source>
        <dbReference type="ARBA" id="ARBA00022692"/>
    </source>
</evidence>
<feature type="transmembrane region" description="Helical" evidence="7">
    <location>
        <begin position="143"/>
        <end position="165"/>
    </location>
</feature>
<dbReference type="GO" id="GO:0005886">
    <property type="term" value="C:plasma membrane"/>
    <property type="evidence" value="ECO:0007669"/>
    <property type="project" value="TreeGrafter"/>
</dbReference>
<keyword evidence="4 7" id="KW-0812">Transmembrane</keyword>
<reference evidence="8 10" key="1">
    <citation type="submission" date="2016-06" db="EMBL/GenBank/DDBJ databases">
        <title>Complete genome sequence of Edwardsiella hoshinae ATCC 35051.</title>
        <authorList>
            <person name="Reichley S.R."/>
            <person name="Waldbieser G.C."/>
            <person name="Lawrence M.L."/>
            <person name="Griffin M.J."/>
        </authorList>
    </citation>
    <scope>NUCLEOTIDE SEQUENCE [LARGE SCALE GENOMIC DNA]</scope>
    <source>
        <strain evidence="8 10">ATCC 35051</strain>
    </source>
</reference>
<feature type="transmembrane region" description="Helical" evidence="7">
    <location>
        <begin position="411"/>
        <end position="433"/>
    </location>
</feature>
<dbReference type="Proteomes" id="UP000255248">
    <property type="component" value="Unassembled WGS sequence"/>
</dbReference>
<feature type="transmembrane region" description="Helical" evidence="7">
    <location>
        <begin position="53"/>
        <end position="72"/>
    </location>
</feature>
<dbReference type="PANTHER" id="PTHR42810:SF4">
    <property type="entry name" value="URIC ACID TRANSPORTER UACT"/>
    <property type="match status" value="1"/>
</dbReference>
<dbReference type="GO" id="GO:0042907">
    <property type="term" value="F:xanthine transmembrane transporter activity"/>
    <property type="evidence" value="ECO:0007669"/>
    <property type="project" value="TreeGrafter"/>
</dbReference>
<evidence type="ECO:0000256" key="7">
    <source>
        <dbReference type="SAM" id="Phobius"/>
    </source>
</evidence>
<name>A0A376DLZ9_9GAMM</name>
<dbReference type="KEGG" id="eho:A9798_15115"/>
<evidence type="ECO:0000256" key="6">
    <source>
        <dbReference type="ARBA" id="ARBA00023136"/>
    </source>
</evidence>
<keyword evidence="6 7" id="KW-0472">Membrane</keyword>
<feature type="transmembrane region" description="Helical" evidence="7">
    <location>
        <begin position="171"/>
        <end position="191"/>
    </location>
</feature>
<dbReference type="EMBL" id="UFXZ01000001">
    <property type="protein sequence ID" value="STC91702.1"/>
    <property type="molecule type" value="Genomic_DNA"/>
</dbReference>
<dbReference type="OrthoDB" id="9805749at2"/>
<evidence type="ECO:0000313" key="8">
    <source>
        <dbReference type="EMBL" id="AOV98150.1"/>
    </source>
</evidence>
<dbReference type="Proteomes" id="UP000175893">
    <property type="component" value="Chromosome"/>
</dbReference>
<comment type="subcellular location">
    <subcellularLocation>
        <location evidence="1">Membrane</location>
        <topology evidence="1">Multi-pass membrane protein</topology>
    </subcellularLocation>
</comment>
<sequence>MKTNTKNDEVNEMMPMRKLFPYAVQHIFAMFTGTIAVPIVISQVLKLSQEDTTLLIAAAIFVSGVGTLIQSLSITKYVGVSLPLILGTSFVAMPPVFIIASQFGGGIESLSYVFGGTLVSGILLFFLAPLYGKIAFLFKPIVIGCYLIMLGVSLLPVSFSGIVGYPGEASYGDPAGIFLGVLTIALIVLLNRFGKGALREMSILIGLIVATLVAVGMDMVNFGPLSNASWFSFVRPAHYGIHFDLTAIILMFLGTFMATLDSVGTFSTVGRLCNRSMEGNALNAPMRGEGVAVTVSGLFNCTPLTSFINNAGVIIISGVRSRYVTACSGIILIILSIIPKFSAIATMIPASVFGGATLVIFAFITVAGIDTLAKSVDMSKMGNMMVVGISVSVGLMFNGQGEALAQLPKTLQIILSQGVIVTFVLAIVLNLLFNFNSVVSKKENL</sequence>
<feature type="transmembrane region" description="Helical" evidence="7">
    <location>
        <begin position="203"/>
        <end position="225"/>
    </location>
</feature>
<evidence type="ECO:0000313" key="9">
    <source>
        <dbReference type="EMBL" id="STC91702.1"/>
    </source>
</evidence>
<protein>
    <submittedName>
        <fullName evidence="9">Purine permease ygfU</fullName>
    </submittedName>
</protein>
<feature type="transmembrane region" description="Helical" evidence="7">
    <location>
        <begin position="110"/>
        <end position="131"/>
    </location>
</feature>
<evidence type="ECO:0000256" key="1">
    <source>
        <dbReference type="ARBA" id="ARBA00004141"/>
    </source>
</evidence>
<accession>A0A376DLZ9</accession>
<dbReference type="Pfam" id="PF00860">
    <property type="entry name" value="Xan_ur_permease"/>
    <property type="match status" value="1"/>
</dbReference>
<dbReference type="STRING" id="93378.A9798_15115"/>
<feature type="transmembrane region" description="Helical" evidence="7">
    <location>
        <begin position="245"/>
        <end position="269"/>
    </location>
</feature>
<dbReference type="NCBIfam" id="NF037981">
    <property type="entry name" value="NCS2_1"/>
    <property type="match status" value="1"/>
</dbReference>
<feature type="transmembrane region" description="Helical" evidence="7">
    <location>
        <begin position="347"/>
        <end position="369"/>
    </location>
</feature>
<feature type="transmembrane region" description="Helical" evidence="7">
    <location>
        <begin position="84"/>
        <end position="104"/>
    </location>
</feature>
<evidence type="ECO:0000256" key="5">
    <source>
        <dbReference type="ARBA" id="ARBA00022989"/>
    </source>
</evidence>
<keyword evidence="10" id="KW-1185">Reference proteome</keyword>
<dbReference type="EMBL" id="CP016043">
    <property type="protein sequence ID" value="AOV98150.1"/>
    <property type="molecule type" value="Genomic_DNA"/>
</dbReference>
<organism evidence="9 11">
    <name type="scientific">Edwardsiella hoshinae</name>
    <dbReference type="NCBI Taxonomy" id="93378"/>
    <lineage>
        <taxon>Bacteria</taxon>
        <taxon>Pseudomonadati</taxon>
        <taxon>Pseudomonadota</taxon>
        <taxon>Gammaproteobacteria</taxon>
        <taxon>Enterobacterales</taxon>
        <taxon>Hafniaceae</taxon>
        <taxon>Edwardsiella</taxon>
    </lineage>
</organism>
<evidence type="ECO:0000313" key="10">
    <source>
        <dbReference type="Proteomes" id="UP000175893"/>
    </source>
</evidence>
<feature type="transmembrane region" description="Helical" evidence="7">
    <location>
        <begin position="323"/>
        <end position="341"/>
    </location>
</feature>
<dbReference type="RefSeq" id="WP_024524502.1">
    <property type="nucleotide sequence ID" value="NZ_CP016043.1"/>
</dbReference>
<comment type="similarity">
    <text evidence="2">Belongs to the nucleobase:cation symporter-2 (NCS2) (TC 2.A.40) family.</text>
</comment>
<dbReference type="PANTHER" id="PTHR42810">
    <property type="entry name" value="PURINE PERMEASE C1399.01C-RELATED"/>
    <property type="match status" value="1"/>
</dbReference>
<evidence type="ECO:0000256" key="2">
    <source>
        <dbReference type="ARBA" id="ARBA00008821"/>
    </source>
</evidence>